<protein>
    <submittedName>
        <fullName evidence="1">Uncharacterized protein</fullName>
    </submittedName>
</protein>
<proteinExistence type="predicted"/>
<dbReference type="AlphaFoldDB" id="A0A4R1B689"/>
<gene>
    <name evidence="1" type="ORF">EPD60_16425</name>
</gene>
<accession>A0A4R1B689</accession>
<reference evidence="1 2" key="1">
    <citation type="submission" date="2019-03" db="EMBL/GenBank/DDBJ databases">
        <authorList>
            <person name="Kim M.K.M."/>
        </authorList>
    </citation>
    <scope>NUCLEOTIDE SEQUENCE [LARGE SCALE GENOMIC DNA]</scope>
    <source>
        <strain evidence="1 2">17J68-12</strain>
    </source>
</reference>
<comment type="caution">
    <text evidence="1">The sequence shown here is derived from an EMBL/GenBank/DDBJ whole genome shotgun (WGS) entry which is preliminary data.</text>
</comment>
<sequence length="160" mass="17758">MSMAMSLQRMDMNMVMYPEITGGVGDQEGAGAIPKQASPDGDHILAGMQHGNMDVPALRKEPAWQISNKSNRSTITGGVQYITPFLFLPAARIGRNGKLRFQLSREDIRITSRLRLQSWEIRIRSIWPVSGTLYPGDSHFRLIATAISDQGAELHLPVNK</sequence>
<evidence type="ECO:0000313" key="2">
    <source>
        <dbReference type="Proteomes" id="UP000295334"/>
    </source>
</evidence>
<dbReference type="Proteomes" id="UP000295334">
    <property type="component" value="Unassembled WGS sequence"/>
</dbReference>
<keyword evidence="2" id="KW-1185">Reference proteome</keyword>
<name>A0A4R1B689_9BACT</name>
<organism evidence="1 2">
    <name type="scientific">Flaviaesturariibacter flavus</name>
    <dbReference type="NCBI Taxonomy" id="2502780"/>
    <lineage>
        <taxon>Bacteria</taxon>
        <taxon>Pseudomonadati</taxon>
        <taxon>Bacteroidota</taxon>
        <taxon>Chitinophagia</taxon>
        <taxon>Chitinophagales</taxon>
        <taxon>Chitinophagaceae</taxon>
        <taxon>Flaviaestuariibacter</taxon>
    </lineage>
</organism>
<dbReference type="EMBL" id="SJZI01000052">
    <property type="protein sequence ID" value="TCJ12137.1"/>
    <property type="molecule type" value="Genomic_DNA"/>
</dbReference>
<evidence type="ECO:0000313" key="1">
    <source>
        <dbReference type="EMBL" id="TCJ12137.1"/>
    </source>
</evidence>